<dbReference type="EMBL" id="JAFBBK010000001">
    <property type="protein sequence ID" value="MBM7413956.1"/>
    <property type="molecule type" value="Genomic_DNA"/>
</dbReference>
<name>A0ABS2KRR9_9NOCA</name>
<dbReference type="Proteomes" id="UP000703038">
    <property type="component" value="Unassembled WGS sequence"/>
</dbReference>
<dbReference type="RefSeq" id="WP_204866692.1">
    <property type="nucleotide sequence ID" value="NZ_JAFBBK010000001.1"/>
</dbReference>
<dbReference type="SUPFAM" id="SSF55961">
    <property type="entry name" value="Bet v1-like"/>
    <property type="match status" value="1"/>
</dbReference>
<dbReference type="InterPro" id="IPR023393">
    <property type="entry name" value="START-like_dom_sf"/>
</dbReference>
<dbReference type="Gene3D" id="3.30.530.20">
    <property type="match status" value="1"/>
</dbReference>
<keyword evidence="2" id="KW-1185">Reference proteome</keyword>
<evidence type="ECO:0000313" key="1">
    <source>
        <dbReference type="EMBL" id="MBM7413956.1"/>
    </source>
</evidence>
<organism evidence="1 2">
    <name type="scientific">Rhodococcoides corynebacterioides</name>
    <dbReference type="NCBI Taxonomy" id="53972"/>
    <lineage>
        <taxon>Bacteria</taxon>
        <taxon>Bacillati</taxon>
        <taxon>Actinomycetota</taxon>
        <taxon>Actinomycetes</taxon>
        <taxon>Mycobacteriales</taxon>
        <taxon>Nocardiaceae</taxon>
        <taxon>Rhodococcoides</taxon>
    </lineage>
</organism>
<proteinExistence type="predicted"/>
<dbReference type="Pfam" id="PF10604">
    <property type="entry name" value="Polyketide_cyc2"/>
    <property type="match status" value="1"/>
</dbReference>
<evidence type="ECO:0000313" key="2">
    <source>
        <dbReference type="Proteomes" id="UP000703038"/>
    </source>
</evidence>
<dbReference type="CDD" id="cd07812">
    <property type="entry name" value="SRPBCC"/>
    <property type="match status" value="1"/>
</dbReference>
<protein>
    <recommendedName>
        <fullName evidence="3">SRPBCC family protein</fullName>
    </recommendedName>
</protein>
<gene>
    <name evidence="1" type="ORF">JOE42_000689</name>
</gene>
<dbReference type="InterPro" id="IPR019587">
    <property type="entry name" value="Polyketide_cyclase/dehydratase"/>
</dbReference>
<reference evidence="1 2" key="1">
    <citation type="submission" date="2021-01" db="EMBL/GenBank/DDBJ databases">
        <title>Genomics of switchgrass bacterial isolates.</title>
        <authorList>
            <person name="Shade A."/>
        </authorList>
    </citation>
    <scope>NUCLEOTIDE SEQUENCE [LARGE SCALE GENOMIC DNA]</scope>
    <source>
        <strain evidence="1 2">PvP111</strain>
    </source>
</reference>
<sequence length="146" mass="16067">MTVVRDTTASVDAVWNVLSDGWSYATWVVGASRIRAVDPEFPAPGSRIHHSVGLWPVVLNDETRVLSMTEGREVTLEARGMPAGKATIVLRLTPRGSGCRIEMIEHARTLPFSLVPESVQHALVYPRNTEATRRLALLAERSAVPR</sequence>
<accession>A0ABS2KRR9</accession>
<evidence type="ECO:0008006" key="3">
    <source>
        <dbReference type="Google" id="ProtNLM"/>
    </source>
</evidence>
<comment type="caution">
    <text evidence="1">The sequence shown here is derived from an EMBL/GenBank/DDBJ whole genome shotgun (WGS) entry which is preliminary data.</text>
</comment>